<dbReference type="RefSeq" id="WP_376953432.1">
    <property type="nucleotide sequence ID" value="NZ_JBHMBH010000007.1"/>
</dbReference>
<evidence type="ECO:0000313" key="2">
    <source>
        <dbReference type="Proteomes" id="UP001589536"/>
    </source>
</evidence>
<keyword evidence="2" id="KW-1185">Reference proteome</keyword>
<name>A0ABV5UNM9_9MICC</name>
<dbReference type="Proteomes" id="UP001589536">
    <property type="component" value="Unassembled WGS sequence"/>
</dbReference>
<comment type="caution">
    <text evidence="1">The sequence shown here is derived from an EMBL/GenBank/DDBJ whole genome shotgun (WGS) entry which is preliminary data.</text>
</comment>
<evidence type="ECO:0000313" key="1">
    <source>
        <dbReference type="EMBL" id="MFB9713044.1"/>
    </source>
</evidence>
<protein>
    <submittedName>
        <fullName evidence="1">Uncharacterized protein</fullName>
    </submittedName>
</protein>
<gene>
    <name evidence="1" type="ORF">ACFFPI_02595</name>
</gene>
<accession>A0ABV5UNM9</accession>
<proteinExistence type="predicted"/>
<sequence>MNLTVTEPTILGCFMARGYRAPRTFTSNLNFGGGQTIANMAYVPIGADGKIEIQSILASVPRIETSQVIVDVFGYTLA</sequence>
<organism evidence="1 2">
    <name type="scientific">Arthrobacter methylotrophus</name>
    <dbReference type="NCBI Taxonomy" id="121291"/>
    <lineage>
        <taxon>Bacteria</taxon>
        <taxon>Bacillati</taxon>
        <taxon>Actinomycetota</taxon>
        <taxon>Actinomycetes</taxon>
        <taxon>Micrococcales</taxon>
        <taxon>Micrococcaceae</taxon>
        <taxon>Arthrobacter</taxon>
    </lineage>
</organism>
<reference evidence="1 2" key="1">
    <citation type="submission" date="2024-09" db="EMBL/GenBank/DDBJ databases">
        <authorList>
            <person name="Sun Q."/>
            <person name="Mori K."/>
        </authorList>
    </citation>
    <scope>NUCLEOTIDE SEQUENCE [LARGE SCALE GENOMIC DNA]</scope>
    <source>
        <strain evidence="1 2">JCM 13519</strain>
    </source>
</reference>
<dbReference type="EMBL" id="JBHMBH010000007">
    <property type="protein sequence ID" value="MFB9713044.1"/>
    <property type="molecule type" value="Genomic_DNA"/>
</dbReference>